<dbReference type="InterPro" id="IPR036249">
    <property type="entry name" value="Thioredoxin-like_sf"/>
</dbReference>
<dbReference type="Gene3D" id="3.40.30.10">
    <property type="entry name" value="Glutaredoxin"/>
    <property type="match status" value="1"/>
</dbReference>
<keyword evidence="2 3" id="KW-0186">Copper</keyword>
<dbReference type="EMBL" id="FOFS01000001">
    <property type="protein sequence ID" value="SEP73371.1"/>
    <property type="molecule type" value="Genomic_DNA"/>
</dbReference>
<dbReference type="SUPFAM" id="SSF52833">
    <property type="entry name" value="Thioredoxin-like"/>
    <property type="match status" value="1"/>
</dbReference>
<dbReference type="OrthoDB" id="8550465at2"/>
<evidence type="ECO:0000256" key="2">
    <source>
        <dbReference type="ARBA" id="ARBA00023008"/>
    </source>
</evidence>
<keyword evidence="3" id="KW-0479">Metal-binding</keyword>
<name>A0A1H9AA05_9GAMM</name>
<evidence type="ECO:0000256" key="1">
    <source>
        <dbReference type="ARBA" id="ARBA00010996"/>
    </source>
</evidence>
<evidence type="ECO:0000313" key="7">
    <source>
        <dbReference type="EMBL" id="SEP73371.1"/>
    </source>
</evidence>
<accession>A0A1H9AA05</accession>
<evidence type="ECO:0000256" key="3">
    <source>
        <dbReference type="PIRSR" id="PIRSR603782-1"/>
    </source>
</evidence>
<feature type="disulfide bond" description="Redox-active" evidence="4">
    <location>
        <begin position="80"/>
        <end position="84"/>
    </location>
</feature>
<dbReference type="GO" id="GO:0046872">
    <property type="term" value="F:metal ion binding"/>
    <property type="evidence" value="ECO:0007669"/>
    <property type="project" value="UniProtKB-KW"/>
</dbReference>
<gene>
    <name evidence="7" type="ORF">SAMN04488038_101324</name>
</gene>
<keyword evidence="8" id="KW-1185">Reference proteome</keyword>
<evidence type="ECO:0000259" key="6">
    <source>
        <dbReference type="PROSITE" id="PS51352"/>
    </source>
</evidence>
<feature type="domain" description="Thioredoxin" evidence="6">
    <location>
        <begin position="42"/>
        <end position="204"/>
    </location>
</feature>
<keyword evidence="4" id="KW-1015">Disulfide bond</keyword>
<dbReference type="RefSeq" id="WP_093281067.1">
    <property type="nucleotide sequence ID" value="NZ_FOFS01000001.1"/>
</dbReference>
<dbReference type="AlphaFoldDB" id="A0A1H9AA05"/>
<dbReference type="CDD" id="cd02968">
    <property type="entry name" value="SCO"/>
    <property type="match status" value="1"/>
</dbReference>
<comment type="similarity">
    <text evidence="1">Belongs to the SCO1/2 family.</text>
</comment>
<evidence type="ECO:0000256" key="5">
    <source>
        <dbReference type="SAM" id="SignalP"/>
    </source>
</evidence>
<keyword evidence="5" id="KW-0732">Signal</keyword>
<dbReference type="InterPro" id="IPR013766">
    <property type="entry name" value="Thioredoxin_domain"/>
</dbReference>
<feature type="chain" id="PRO_5011703582" evidence="5">
    <location>
        <begin position="22"/>
        <end position="213"/>
    </location>
</feature>
<dbReference type="PANTHER" id="PTHR12151">
    <property type="entry name" value="ELECTRON TRANSPORT PROTIN SCO1/SENC FAMILY MEMBER"/>
    <property type="match status" value="1"/>
</dbReference>
<feature type="binding site" evidence="3">
    <location>
        <position position="80"/>
    </location>
    <ligand>
        <name>Cu cation</name>
        <dbReference type="ChEBI" id="CHEBI:23378"/>
    </ligand>
</feature>
<dbReference type="Pfam" id="PF02630">
    <property type="entry name" value="SCO1-SenC"/>
    <property type="match status" value="1"/>
</dbReference>
<organism evidence="7 8">
    <name type="scientific">Solimonas aquatica</name>
    <dbReference type="NCBI Taxonomy" id="489703"/>
    <lineage>
        <taxon>Bacteria</taxon>
        <taxon>Pseudomonadati</taxon>
        <taxon>Pseudomonadota</taxon>
        <taxon>Gammaproteobacteria</taxon>
        <taxon>Nevskiales</taxon>
        <taxon>Nevskiaceae</taxon>
        <taxon>Solimonas</taxon>
    </lineage>
</organism>
<dbReference type="STRING" id="489703.SAMN04488038_101324"/>
<feature type="binding site" evidence="3">
    <location>
        <position position="84"/>
    </location>
    <ligand>
        <name>Cu cation</name>
        <dbReference type="ChEBI" id="CHEBI:23378"/>
    </ligand>
</feature>
<protein>
    <submittedName>
        <fullName evidence="7">Protein SCO1/2</fullName>
    </submittedName>
</protein>
<dbReference type="PROSITE" id="PS51352">
    <property type="entry name" value="THIOREDOXIN_2"/>
    <property type="match status" value="1"/>
</dbReference>
<dbReference type="PANTHER" id="PTHR12151:SF25">
    <property type="entry name" value="LINALOOL DEHYDRATASE_ISOMERASE DOMAIN-CONTAINING PROTEIN"/>
    <property type="match status" value="1"/>
</dbReference>
<dbReference type="InterPro" id="IPR003782">
    <property type="entry name" value="SCO1/SenC"/>
</dbReference>
<evidence type="ECO:0000313" key="8">
    <source>
        <dbReference type="Proteomes" id="UP000199233"/>
    </source>
</evidence>
<evidence type="ECO:0000256" key="4">
    <source>
        <dbReference type="PIRSR" id="PIRSR603782-2"/>
    </source>
</evidence>
<reference evidence="7 8" key="1">
    <citation type="submission" date="2016-10" db="EMBL/GenBank/DDBJ databases">
        <authorList>
            <person name="de Groot N.N."/>
        </authorList>
    </citation>
    <scope>NUCLEOTIDE SEQUENCE [LARGE SCALE GENOMIC DNA]</scope>
    <source>
        <strain evidence="7 8">DSM 25927</strain>
    </source>
</reference>
<proteinExistence type="inferred from homology"/>
<sequence>MSVLRTAIVATLVCVAGVAVAHRATDGFAAFTLESARRLQALRAPAPVPDLALQLADGDQVRLHDLSRPVLLVDFIYTRCMTYCQALGSVYARLQQRLAPEIAVGKVQLLSVSFDPERDDPAALRAYRKRHSREATGWVLGRPVGPPGRQDWLRAFGVVVIPDGLGGYAHNAAVQVIGSDRKLVAILDYSDLDGIVKIARELAEVAPRDVAAR</sequence>
<dbReference type="Proteomes" id="UP000199233">
    <property type="component" value="Unassembled WGS sequence"/>
</dbReference>
<feature type="signal peptide" evidence="5">
    <location>
        <begin position="1"/>
        <end position="21"/>
    </location>
</feature>